<dbReference type="GeneID" id="92070406"/>
<comment type="caution">
    <text evidence="2">The sequence shown here is derived from an EMBL/GenBank/DDBJ whole genome shotgun (WGS) entry which is preliminary data.</text>
</comment>
<protein>
    <submittedName>
        <fullName evidence="2">Uncharacterized protein</fullName>
    </submittedName>
</protein>
<name>A0ABR1QVZ1_9PEZI</name>
<gene>
    <name evidence="2" type="ORF">PG986_001122</name>
</gene>
<keyword evidence="1" id="KW-0732">Signal</keyword>
<feature type="signal peptide" evidence="1">
    <location>
        <begin position="1"/>
        <end position="17"/>
    </location>
</feature>
<evidence type="ECO:0000256" key="1">
    <source>
        <dbReference type="SAM" id="SignalP"/>
    </source>
</evidence>
<dbReference type="Proteomes" id="UP001391051">
    <property type="component" value="Unassembled WGS sequence"/>
</dbReference>
<keyword evidence="3" id="KW-1185">Reference proteome</keyword>
<sequence length="83" mass="8279">MQFTSIVIATIATVAAAQGNQSTPPAPVASGAVCNGGTYQCGKTMNGTSTVQVCNNGSWVTSSICANGWQCSMDDSEGATCAP</sequence>
<dbReference type="RefSeq" id="XP_066706237.1">
    <property type="nucleotide sequence ID" value="XM_066837344.1"/>
</dbReference>
<proteinExistence type="predicted"/>
<reference evidence="2 3" key="1">
    <citation type="submission" date="2023-01" db="EMBL/GenBank/DDBJ databases">
        <title>Analysis of 21 Apiospora genomes using comparative genomics revels a genus with tremendous synthesis potential of carbohydrate active enzymes and secondary metabolites.</title>
        <authorList>
            <person name="Sorensen T."/>
        </authorList>
    </citation>
    <scope>NUCLEOTIDE SEQUENCE [LARGE SCALE GENOMIC DNA]</scope>
    <source>
        <strain evidence="2 3">CBS 24483</strain>
    </source>
</reference>
<evidence type="ECO:0000313" key="2">
    <source>
        <dbReference type="EMBL" id="KAK7966845.1"/>
    </source>
</evidence>
<feature type="chain" id="PRO_5046853031" evidence="1">
    <location>
        <begin position="18"/>
        <end position="83"/>
    </location>
</feature>
<dbReference type="EMBL" id="JAQQWE010000001">
    <property type="protein sequence ID" value="KAK7966845.1"/>
    <property type="molecule type" value="Genomic_DNA"/>
</dbReference>
<accession>A0ABR1QVZ1</accession>
<evidence type="ECO:0000313" key="3">
    <source>
        <dbReference type="Proteomes" id="UP001391051"/>
    </source>
</evidence>
<organism evidence="2 3">
    <name type="scientific">Apiospora aurea</name>
    <dbReference type="NCBI Taxonomy" id="335848"/>
    <lineage>
        <taxon>Eukaryota</taxon>
        <taxon>Fungi</taxon>
        <taxon>Dikarya</taxon>
        <taxon>Ascomycota</taxon>
        <taxon>Pezizomycotina</taxon>
        <taxon>Sordariomycetes</taxon>
        <taxon>Xylariomycetidae</taxon>
        <taxon>Amphisphaeriales</taxon>
        <taxon>Apiosporaceae</taxon>
        <taxon>Apiospora</taxon>
    </lineage>
</organism>